<reference evidence="1" key="2">
    <citation type="journal article" date="2015" name="Fish Shellfish Immunol.">
        <title>Early steps in the European eel (Anguilla anguilla)-Vibrio vulnificus interaction in the gills: Role of the RtxA13 toxin.</title>
        <authorList>
            <person name="Callol A."/>
            <person name="Pajuelo D."/>
            <person name="Ebbesson L."/>
            <person name="Teles M."/>
            <person name="MacKenzie S."/>
            <person name="Amaro C."/>
        </authorList>
    </citation>
    <scope>NUCLEOTIDE SEQUENCE</scope>
</reference>
<reference evidence="1" key="1">
    <citation type="submission" date="2014-11" db="EMBL/GenBank/DDBJ databases">
        <authorList>
            <person name="Amaro Gonzalez C."/>
        </authorList>
    </citation>
    <scope>NUCLEOTIDE SEQUENCE</scope>
</reference>
<name>A0A0E9Q841_ANGAN</name>
<accession>A0A0E9Q841</accession>
<dbReference type="AlphaFoldDB" id="A0A0E9Q841"/>
<proteinExistence type="predicted"/>
<organism evidence="1">
    <name type="scientific">Anguilla anguilla</name>
    <name type="common">European freshwater eel</name>
    <name type="synonym">Muraena anguilla</name>
    <dbReference type="NCBI Taxonomy" id="7936"/>
    <lineage>
        <taxon>Eukaryota</taxon>
        <taxon>Metazoa</taxon>
        <taxon>Chordata</taxon>
        <taxon>Craniata</taxon>
        <taxon>Vertebrata</taxon>
        <taxon>Euteleostomi</taxon>
        <taxon>Actinopterygii</taxon>
        <taxon>Neopterygii</taxon>
        <taxon>Teleostei</taxon>
        <taxon>Anguilliformes</taxon>
        <taxon>Anguillidae</taxon>
        <taxon>Anguilla</taxon>
    </lineage>
</organism>
<protein>
    <submittedName>
        <fullName evidence="1">Uncharacterized protein</fullName>
    </submittedName>
</protein>
<dbReference type="EMBL" id="GBXM01095526">
    <property type="protein sequence ID" value="JAH13051.1"/>
    <property type="molecule type" value="Transcribed_RNA"/>
</dbReference>
<evidence type="ECO:0000313" key="1">
    <source>
        <dbReference type="EMBL" id="JAH13051.1"/>
    </source>
</evidence>
<sequence>MKFKLNEKSKGIPPVNRKPSMTVMNVLNKRLQFLNEKKMAQFKITHEMSSGTNRINT</sequence>